<dbReference type="SUPFAM" id="SSF53756">
    <property type="entry name" value="UDP-Glycosyltransferase/glycogen phosphorylase"/>
    <property type="match status" value="1"/>
</dbReference>
<reference evidence="5" key="1">
    <citation type="submission" date="2017-02" db="UniProtKB">
        <authorList>
            <consortium name="WormBaseParasite"/>
        </authorList>
    </citation>
    <scope>IDENTIFICATION</scope>
</reference>
<dbReference type="OrthoDB" id="512920at2759"/>
<proteinExistence type="predicted"/>
<protein>
    <submittedName>
        <fullName evidence="5">Glycos_transf_1 domain-containing protein</fullName>
    </submittedName>
</protein>
<dbReference type="InterPro" id="IPR001296">
    <property type="entry name" value="Glyco_trans_1"/>
</dbReference>
<evidence type="ECO:0000313" key="3">
    <source>
        <dbReference type="EMBL" id="VDL59362.1"/>
    </source>
</evidence>
<sequence length="307" mass="34487">MQRIRKGITDLKEQGIYVCQMGLDAKSIRERLSDANWNGLTILIGLNIDRTAFLASYVSRNIKLAFICGGTDVYECVKDSAKLQRMTEVISKSSAIVAFGASLQRQFLSFWPDYKGLLRIIPQSVCVNEPNQIYCKSIISSLESKLAVSLENFILFAGRLRPVKDPAYSLKPFLSIAESRRELHLQLLFVGSVVSDSSFILIRLFPGRILQGNSRLPSRSPTAMALGCPVVARRIPGNADLIEHAKTGLLFDSQKELKECLESLLDDNDLRNLISRNARKKSQDTFQYHNEAKSYLNLIDEIRGQNI</sequence>
<evidence type="ECO:0000313" key="4">
    <source>
        <dbReference type="Proteomes" id="UP000274504"/>
    </source>
</evidence>
<dbReference type="WBParaSite" id="HDID_0000704601-mRNA-1">
    <property type="protein sequence ID" value="HDID_0000704601-mRNA-1"/>
    <property type="gene ID" value="HDID_0000704601"/>
</dbReference>
<dbReference type="CDD" id="cd03801">
    <property type="entry name" value="GT4_PimA-like"/>
    <property type="match status" value="1"/>
</dbReference>
<accession>A0A0R3SPW2</accession>
<dbReference type="Proteomes" id="UP000274504">
    <property type="component" value="Unassembled WGS sequence"/>
</dbReference>
<dbReference type="PANTHER" id="PTHR46660:SF2">
    <property type="entry name" value="GLYCOSYLTRANSFERASE 1 DOMAIN-CONTAINING PROTEIN 1"/>
    <property type="match status" value="1"/>
</dbReference>
<evidence type="ECO:0000259" key="2">
    <source>
        <dbReference type="Pfam" id="PF00534"/>
    </source>
</evidence>
<dbReference type="Pfam" id="PF00534">
    <property type="entry name" value="Glycos_transf_1"/>
    <property type="match status" value="1"/>
</dbReference>
<keyword evidence="1" id="KW-0328">Glycosyltransferase</keyword>
<evidence type="ECO:0000313" key="5">
    <source>
        <dbReference type="WBParaSite" id="HDID_0000704601-mRNA-1"/>
    </source>
</evidence>
<feature type="domain" description="Glycosyl transferase family 1" evidence="2">
    <location>
        <begin position="223"/>
        <end position="280"/>
    </location>
</feature>
<reference evidence="3 4" key="2">
    <citation type="submission" date="2018-11" db="EMBL/GenBank/DDBJ databases">
        <authorList>
            <consortium name="Pathogen Informatics"/>
        </authorList>
    </citation>
    <scope>NUCLEOTIDE SEQUENCE [LARGE SCALE GENOMIC DNA]</scope>
</reference>
<dbReference type="Gene3D" id="3.40.50.2000">
    <property type="entry name" value="Glycogen Phosphorylase B"/>
    <property type="match status" value="3"/>
</dbReference>
<dbReference type="EMBL" id="UYSG01010899">
    <property type="protein sequence ID" value="VDL59362.1"/>
    <property type="molecule type" value="Genomic_DNA"/>
</dbReference>
<gene>
    <name evidence="3" type="ORF">HDID_LOCUS7044</name>
</gene>
<dbReference type="PANTHER" id="PTHR46660">
    <property type="match status" value="1"/>
</dbReference>
<dbReference type="AlphaFoldDB" id="A0A0R3SPW2"/>
<evidence type="ECO:0000256" key="1">
    <source>
        <dbReference type="ARBA" id="ARBA00022676"/>
    </source>
</evidence>
<organism evidence="5">
    <name type="scientific">Hymenolepis diminuta</name>
    <name type="common">Rat tapeworm</name>
    <dbReference type="NCBI Taxonomy" id="6216"/>
    <lineage>
        <taxon>Eukaryota</taxon>
        <taxon>Metazoa</taxon>
        <taxon>Spiralia</taxon>
        <taxon>Lophotrochozoa</taxon>
        <taxon>Platyhelminthes</taxon>
        <taxon>Cestoda</taxon>
        <taxon>Eucestoda</taxon>
        <taxon>Cyclophyllidea</taxon>
        <taxon>Hymenolepididae</taxon>
        <taxon>Hymenolepis</taxon>
    </lineage>
</organism>
<dbReference type="InterPro" id="IPR052622">
    <property type="entry name" value="Glycosyltransferase_G1"/>
</dbReference>
<dbReference type="GO" id="GO:0016757">
    <property type="term" value="F:glycosyltransferase activity"/>
    <property type="evidence" value="ECO:0007669"/>
    <property type="project" value="UniProtKB-KW"/>
</dbReference>
<name>A0A0R3SPW2_HYMDI</name>
<keyword evidence="1" id="KW-0808">Transferase</keyword>